<dbReference type="RefSeq" id="WP_181411011.1">
    <property type="nucleotide sequence ID" value="NZ_BAAAOR010000002.1"/>
</dbReference>
<comment type="caution">
    <text evidence="1">The sequence shown here is derived from an EMBL/GenBank/DDBJ whole genome shotgun (WGS) entry which is preliminary data.</text>
</comment>
<reference evidence="1 2" key="1">
    <citation type="journal article" date="2019" name="Int. J. Syst. Evol. Microbiol.">
        <title>The Global Catalogue of Microorganisms (GCM) 10K type strain sequencing project: providing services to taxonomists for standard genome sequencing and annotation.</title>
        <authorList>
            <consortium name="The Broad Institute Genomics Platform"/>
            <consortium name="The Broad Institute Genome Sequencing Center for Infectious Disease"/>
            <person name="Wu L."/>
            <person name="Ma J."/>
        </authorList>
    </citation>
    <scope>NUCLEOTIDE SEQUENCE [LARGE SCALE GENOMIC DNA]</scope>
    <source>
        <strain evidence="1 2">JCM 14942</strain>
    </source>
</reference>
<accession>A0ABN1ZQE4</accession>
<organism evidence="1 2">
    <name type="scientific">Nocardioides humi</name>
    <dbReference type="NCBI Taxonomy" id="449461"/>
    <lineage>
        <taxon>Bacteria</taxon>
        <taxon>Bacillati</taxon>
        <taxon>Actinomycetota</taxon>
        <taxon>Actinomycetes</taxon>
        <taxon>Propionibacteriales</taxon>
        <taxon>Nocardioidaceae</taxon>
        <taxon>Nocardioides</taxon>
    </lineage>
</organism>
<proteinExistence type="predicted"/>
<gene>
    <name evidence="1" type="ORF">GCM10009788_01510</name>
</gene>
<dbReference type="EMBL" id="BAAAOR010000002">
    <property type="protein sequence ID" value="GAA1502124.1"/>
    <property type="molecule type" value="Genomic_DNA"/>
</dbReference>
<name>A0ABN1ZQE4_9ACTN</name>
<sequence>MSEQVHVHVSTDDPAVPGLVLKWDRLRLKALVTYEADGHVHTQWFPAEQVRPAEG</sequence>
<evidence type="ECO:0000313" key="1">
    <source>
        <dbReference type="EMBL" id="GAA1502124.1"/>
    </source>
</evidence>
<keyword evidence="2" id="KW-1185">Reference proteome</keyword>
<protein>
    <submittedName>
        <fullName evidence="1">Uncharacterized protein</fullName>
    </submittedName>
</protein>
<evidence type="ECO:0000313" key="2">
    <source>
        <dbReference type="Proteomes" id="UP001500842"/>
    </source>
</evidence>
<dbReference type="Proteomes" id="UP001500842">
    <property type="component" value="Unassembled WGS sequence"/>
</dbReference>